<evidence type="ECO:0000256" key="2">
    <source>
        <dbReference type="ARBA" id="ARBA00022679"/>
    </source>
</evidence>
<protein>
    <recommendedName>
        <fullName evidence="4">Serine acetyltransferase</fullName>
        <ecNumber evidence="4">2.3.1.30</ecNumber>
    </recommendedName>
</protein>
<name>A0ABR9NR63_9BACT</name>
<comment type="catalytic activity">
    <reaction evidence="4">
        <text>L-serine + acetyl-CoA = O-acetyl-L-serine + CoA</text>
        <dbReference type="Rhea" id="RHEA:24560"/>
        <dbReference type="ChEBI" id="CHEBI:33384"/>
        <dbReference type="ChEBI" id="CHEBI:57287"/>
        <dbReference type="ChEBI" id="CHEBI:57288"/>
        <dbReference type="ChEBI" id="CHEBI:58340"/>
        <dbReference type="EC" id="2.3.1.30"/>
    </reaction>
</comment>
<dbReference type="EC" id="2.3.1.30" evidence="4"/>
<dbReference type="CDD" id="cd03354">
    <property type="entry name" value="LbH_SAT"/>
    <property type="match status" value="1"/>
</dbReference>
<gene>
    <name evidence="5" type="ORF">IIE05_02050</name>
</gene>
<dbReference type="InterPro" id="IPR011004">
    <property type="entry name" value="Trimer_LpxA-like_sf"/>
</dbReference>
<organism evidence="5 6">
    <name type="scientific">Geobacter anodireducens</name>
    <dbReference type="NCBI Taxonomy" id="1340425"/>
    <lineage>
        <taxon>Bacteria</taxon>
        <taxon>Pseudomonadati</taxon>
        <taxon>Thermodesulfobacteriota</taxon>
        <taxon>Desulfuromonadia</taxon>
        <taxon>Geobacterales</taxon>
        <taxon>Geobacteraceae</taxon>
        <taxon>Geobacter</taxon>
    </lineage>
</organism>
<evidence type="ECO:0000313" key="6">
    <source>
        <dbReference type="Proteomes" id="UP000618926"/>
    </source>
</evidence>
<dbReference type="Gene3D" id="2.160.10.10">
    <property type="entry name" value="Hexapeptide repeat proteins"/>
    <property type="match status" value="1"/>
</dbReference>
<reference evidence="5 6" key="1">
    <citation type="submission" date="2020-10" db="EMBL/GenBank/DDBJ databases">
        <title>Investigation of anaerobic biodegradation of phenanthrene by a sulfate-dependent Geobacter anodireducens strain PheS2.</title>
        <authorList>
            <person name="Zhang Z."/>
        </authorList>
    </citation>
    <scope>NUCLEOTIDE SEQUENCE [LARGE SCALE GENOMIC DNA]</scope>
    <source>
        <strain evidence="5 6">PheS2</strain>
    </source>
</reference>
<comment type="similarity">
    <text evidence="1 4">Belongs to the transferase hexapeptide repeat family.</text>
</comment>
<keyword evidence="3 4" id="KW-0012">Acyltransferase</keyword>
<dbReference type="Pfam" id="PF00132">
    <property type="entry name" value="Hexapep"/>
    <property type="match status" value="1"/>
</dbReference>
<dbReference type="PANTHER" id="PTHR42811">
    <property type="entry name" value="SERINE ACETYLTRANSFERASE"/>
    <property type="match status" value="1"/>
</dbReference>
<keyword evidence="6" id="KW-1185">Reference proteome</keyword>
<evidence type="ECO:0000256" key="3">
    <source>
        <dbReference type="ARBA" id="ARBA00023315"/>
    </source>
</evidence>
<dbReference type="InterPro" id="IPR005881">
    <property type="entry name" value="Ser_O-AcTrfase"/>
</dbReference>
<dbReference type="PIRSF" id="PIRSF000441">
    <property type="entry name" value="CysE"/>
    <property type="match status" value="1"/>
</dbReference>
<evidence type="ECO:0000256" key="4">
    <source>
        <dbReference type="PIRNR" id="PIRNR000441"/>
    </source>
</evidence>
<accession>A0ABR9NR63</accession>
<comment type="caution">
    <text evidence="5">The sequence shown here is derived from an EMBL/GenBank/DDBJ whole genome shotgun (WGS) entry which is preliminary data.</text>
</comment>
<sequence length="196" mass="21116">MRNTKWTYYAYIVSSDLFRYGGENSISAFLKAIMCIPGFRYTFLMRTAKYLKSRGTLLLPLYAISRFLLNHYQYKYGISIPYNTDIGPGLYIGHFGGIIVNAEAKIGRNCNINQEVTVGATYGGKYPGTPVIMNNVYLGPGSKIIGGITLGSHAAVGANCVVTKPVPDHGVVVGIPGDVVSTKGSGEYVVNTVGAE</sequence>
<keyword evidence="2 4" id="KW-0808">Transferase</keyword>
<evidence type="ECO:0000313" key="5">
    <source>
        <dbReference type="EMBL" id="MBE2886745.1"/>
    </source>
</evidence>
<dbReference type="EMBL" id="JADBFD010000002">
    <property type="protein sequence ID" value="MBE2886745.1"/>
    <property type="molecule type" value="Genomic_DNA"/>
</dbReference>
<dbReference type="InterPro" id="IPR001451">
    <property type="entry name" value="Hexapep"/>
</dbReference>
<evidence type="ECO:0000256" key="1">
    <source>
        <dbReference type="ARBA" id="ARBA00007274"/>
    </source>
</evidence>
<proteinExistence type="inferred from homology"/>
<dbReference type="InterPro" id="IPR045304">
    <property type="entry name" value="LbH_SAT"/>
</dbReference>
<dbReference type="Proteomes" id="UP000618926">
    <property type="component" value="Unassembled WGS sequence"/>
</dbReference>
<dbReference type="SUPFAM" id="SSF51161">
    <property type="entry name" value="Trimeric LpxA-like enzymes"/>
    <property type="match status" value="1"/>
</dbReference>